<reference evidence="7 8" key="1">
    <citation type="submission" date="2014-05" db="EMBL/GenBank/DDBJ databases">
        <title>ATOL: Assembling a taxonomically balanced genome-scale reconstruction of the evolutionary history of the Enterobacteriaceae.</title>
        <authorList>
            <person name="Plunkett G.III."/>
            <person name="Neeno-Eckwall E.C."/>
            <person name="Glasner J.D."/>
            <person name="Perna N.T."/>
        </authorList>
    </citation>
    <scope>NUCLEOTIDE SEQUENCE [LARGE SCALE GENOMIC DNA]</scope>
    <source>
        <strain evidence="7 8">ATCC 33320</strain>
    </source>
</reference>
<proteinExistence type="inferred from homology"/>
<dbReference type="NCBIfam" id="NF041548">
    <property type="entry name" value="PssE"/>
    <property type="match status" value="1"/>
</dbReference>
<dbReference type="PANTHER" id="PTHR12867">
    <property type="entry name" value="GLYCOSYL TRANSFERASE-RELATED"/>
    <property type="match status" value="1"/>
</dbReference>
<protein>
    <submittedName>
        <fullName evidence="7">Family 28 glycosyltransferase</fullName>
        <ecNumber evidence="7">2.4.1.-</ecNumber>
    </submittedName>
</protein>
<evidence type="ECO:0000256" key="5">
    <source>
        <dbReference type="ARBA" id="ARBA00022824"/>
    </source>
</evidence>
<comment type="caution">
    <text evidence="7">The sequence shown here is derived from an EMBL/GenBank/DDBJ whole genome shotgun (WGS) entry which is preliminary data.</text>
</comment>
<keyword evidence="5" id="KW-0256">Endoplasmic reticulum</keyword>
<organism evidence="7 8">
    <name type="scientific">Buttiauxella agrestis ATCC 33320</name>
    <dbReference type="NCBI Taxonomy" id="1006004"/>
    <lineage>
        <taxon>Bacteria</taxon>
        <taxon>Pseudomonadati</taxon>
        <taxon>Pseudomonadota</taxon>
        <taxon>Gammaproteobacteria</taxon>
        <taxon>Enterobacterales</taxon>
        <taxon>Enterobacteriaceae</taxon>
        <taxon>Buttiauxella</taxon>
    </lineage>
</organism>
<dbReference type="GO" id="GO:0016758">
    <property type="term" value="F:hexosyltransferase activity"/>
    <property type="evidence" value="ECO:0007669"/>
    <property type="project" value="InterPro"/>
</dbReference>
<evidence type="ECO:0000313" key="8">
    <source>
        <dbReference type="Proteomes" id="UP000028653"/>
    </source>
</evidence>
<keyword evidence="4 7" id="KW-0808">Transferase</keyword>
<dbReference type="EC" id="2.4.1.-" evidence="7"/>
<dbReference type="STRING" id="1006004.GBAG_3967"/>
<evidence type="ECO:0000256" key="3">
    <source>
        <dbReference type="ARBA" id="ARBA00022676"/>
    </source>
</evidence>
<dbReference type="InterPro" id="IPR007235">
    <property type="entry name" value="Glyco_trans_28_C"/>
</dbReference>
<dbReference type="eggNOG" id="COG5017">
    <property type="taxonomic scope" value="Bacteria"/>
</dbReference>
<evidence type="ECO:0000259" key="6">
    <source>
        <dbReference type="Pfam" id="PF04101"/>
    </source>
</evidence>
<accession>A0A085FZV7</accession>
<dbReference type="Proteomes" id="UP000028653">
    <property type="component" value="Unassembled WGS sequence"/>
</dbReference>
<dbReference type="OrthoDB" id="7186565at2"/>
<comment type="similarity">
    <text evidence="2">Belongs to the glycosyltransferase 28 family.</text>
</comment>
<dbReference type="SUPFAM" id="SSF53756">
    <property type="entry name" value="UDP-Glycosyltransferase/glycogen phosphorylase"/>
    <property type="match status" value="1"/>
</dbReference>
<keyword evidence="3 7" id="KW-0328">Glycosyltransferase</keyword>
<sequence>MKIFVTVGTTSFDSMVKALDSYFAENPEYEVIYQISDGKYIPKSGHYFKRVDNINDYYSDAHVIITHAGAGTIYKLLEMSKKIIAIPNFERIDKHQVDISSYMEANNYLLVCWDMSKISLIFDEVKNFSPEPYKKDMFHAYDDLSKHIMSAYST</sequence>
<dbReference type="Gene3D" id="3.40.50.2000">
    <property type="entry name" value="Glycogen Phosphorylase B"/>
    <property type="match status" value="1"/>
</dbReference>
<evidence type="ECO:0000313" key="7">
    <source>
        <dbReference type="EMBL" id="KFC77002.1"/>
    </source>
</evidence>
<evidence type="ECO:0000256" key="4">
    <source>
        <dbReference type="ARBA" id="ARBA00022679"/>
    </source>
</evidence>
<dbReference type="RefSeq" id="WP_034499433.1">
    <property type="nucleotide sequence ID" value="NZ_JMPI01000070.1"/>
</dbReference>
<gene>
    <name evidence="7" type="ORF">GBAG_3967</name>
</gene>
<name>A0A085FZV7_9ENTR</name>
<dbReference type="Pfam" id="PF04101">
    <property type="entry name" value="Glyco_tran_28_C"/>
    <property type="match status" value="1"/>
</dbReference>
<comment type="subcellular location">
    <subcellularLocation>
        <location evidence="1">Endoplasmic reticulum</location>
    </subcellularLocation>
</comment>
<evidence type="ECO:0000256" key="1">
    <source>
        <dbReference type="ARBA" id="ARBA00004240"/>
    </source>
</evidence>
<dbReference type="EMBL" id="JMPI01000070">
    <property type="protein sequence ID" value="KFC77002.1"/>
    <property type="molecule type" value="Genomic_DNA"/>
</dbReference>
<dbReference type="AlphaFoldDB" id="A0A085FZV7"/>
<dbReference type="PANTHER" id="PTHR12867:SF6">
    <property type="entry name" value="N-ACETYLGLUCOSAMINYLDIPHOSPHODOLICHOL N-ACETYLGLUCOSAMINYLTRANSFERASE"/>
    <property type="match status" value="1"/>
</dbReference>
<dbReference type="InterPro" id="IPR039042">
    <property type="entry name" value="Alg13-like"/>
</dbReference>
<feature type="domain" description="Glycosyl transferase family 28 C-terminal" evidence="6">
    <location>
        <begin position="3"/>
        <end position="129"/>
    </location>
</feature>
<keyword evidence="8" id="KW-1185">Reference proteome</keyword>
<evidence type="ECO:0000256" key="2">
    <source>
        <dbReference type="ARBA" id="ARBA00006962"/>
    </source>
</evidence>
<dbReference type="InterPro" id="IPR048097">
    <property type="entry name" value="Cps14G-like"/>
</dbReference>
<dbReference type="GO" id="GO:0006488">
    <property type="term" value="P:dolichol-linked oligosaccharide biosynthetic process"/>
    <property type="evidence" value="ECO:0007669"/>
    <property type="project" value="InterPro"/>
</dbReference>